<dbReference type="STRING" id="7757.ENSPMAP00000007012"/>
<dbReference type="AlphaFoldDB" id="S4RP76"/>
<dbReference type="Gene3D" id="6.10.250.1950">
    <property type="match status" value="1"/>
</dbReference>
<feature type="coiled-coil region" evidence="1">
    <location>
        <begin position="29"/>
        <end position="65"/>
    </location>
</feature>
<dbReference type="PANTHER" id="PTHR10643">
    <property type="entry name" value="KINETOCHORE PROTEIN NDC80"/>
    <property type="match status" value="1"/>
</dbReference>
<feature type="coiled-coil region" evidence="1">
    <location>
        <begin position="99"/>
        <end position="130"/>
    </location>
</feature>
<reference evidence="5" key="2">
    <citation type="submission" date="2025-09" db="UniProtKB">
        <authorList>
            <consortium name="Ensembl"/>
        </authorList>
    </citation>
    <scope>IDENTIFICATION</scope>
</reference>
<evidence type="ECO:0000256" key="2">
    <source>
        <dbReference type="SAM" id="MobiDB-lite"/>
    </source>
</evidence>
<dbReference type="Pfam" id="PF18077">
    <property type="entry name" value="DUF5595"/>
    <property type="match status" value="1"/>
</dbReference>
<feature type="domain" description="Kinetochore protein NDC80 loop region" evidence="4">
    <location>
        <begin position="160"/>
        <end position="337"/>
    </location>
</feature>
<reference evidence="5" key="1">
    <citation type="submission" date="2025-08" db="UniProtKB">
        <authorList>
            <consortium name="Ensembl"/>
        </authorList>
    </citation>
    <scope>IDENTIFICATION</scope>
</reference>
<evidence type="ECO:0000256" key="1">
    <source>
        <dbReference type="SAM" id="Coils"/>
    </source>
</evidence>
<sequence>QIHFDNTCSAYNRFMEGNDDFTDEDRKINNNLKELYKVDEDQQKALEAENERLEAELQYLLMEKEKAPDRLQALKLEKSKLLRVVLQTQSYVSDMQAHCQVLDQKIARSNQEMEDTASELLSTRKETERLEEIYARQEMTPADVQRLRCEEKELQAMQRTMAKECEHSDKQCWDMEMSLHRMRERVGQQHLIYQDVARKLQLMPATAENAGGKDLDFSLHFHEQPGQAQQHFLQVVKPMITSLIGKIKNQIQTSQSQIVMKNMALEQVLSLISDREKDIKKLEFQLRVLEDNLSLETEAFEREERRHRQEIEDLAQSHSDIQKHVDDGVQEAMDECK</sequence>
<organism evidence="5">
    <name type="scientific">Petromyzon marinus</name>
    <name type="common">Sea lamprey</name>
    <dbReference type="NCBI Taxonomy" id="7757"/>
    <lineage>
        <taxon>Eukaryota</taxon>
        <taxon>Metazoa</taxon>
        <taxon>Chordata</taxon>
        <taxon>Craniata</taxon>
        <taxon>Vertebrata</taxon>
        <taxon>Cyclostomata</taxon>
        <taxon>Hyperoartia</taxon>
        <taxon>Petromyzontiformes</taxon>
        <taxon>Petromyzontidae</taxon>
        <taxon>Petromyzon</taxon>
    </lineage>
</organism>
<dbReference type="Pfam" id="PF24487">
    <property type="entry name" value="NDC80_loop"/>
    <property type="match status" value="1"/>
</dbReference>
<dbReference type="HOGENOM" id="CLU_825258_0_0_1"/>
<dbReference type="InterPro" id="IPR005550">
    <property type="entry name" value="Kinetochore_Ndc80"/>
</dbReference>
<feature type="compositionally biased region" description="Basic and acidic residues" evidence="2">
    <location>
        <begin position="300"/>
        <end position="311"/>
    </location>
</feature>
<dbReference type="PANTHER" id="PTHR10643:SF2">
    <property type="entry name" value="KINETOCHORE PROTEIN NDC80 HOMOLOG"/>
    <property type="match status" value="1"/>
</dbReference>
<feature type="region of interest" description="Disordered" evidence="2">
    <location>
        <begin position="300"/>
        <end position="337"/>
    </location>
</feature>
<dbReference type="OMA" id="EREKEPX"/>
<dbReference type="Ensembl" id="ENSPMAT00000007043.1">
    <property type="protein sequence ID" value="ENSPMAP00000007012.1"/>
    <property type="gene ID" value="ENSPMAG00000006353.1"/>
</dbReference>
<accession>S4RP76</accession>
<evidence type="ECO:0000313" key="5">
    <source>
        <dbReference type="Ensembl" id="ENSPMAP00000007012.1"/>
    </source>
</evidence>
<feature type="domain" description="DUF5595" evidence="3">
    <location>
        <begin position="3"/>
        <end position="59"/>
    </location>
</feature>
<dbReference type="InterPro" id="IPR040967">
    <property type="entry name" value="DUF5595"/>
</dbReference>
<dbReference type="GO" id="GO:0031262">
    <property type="term" value="C:Ndc80 complex"/>
    <property type="evidence" value="ECO:0007669"/>
    <property type="project" value="InterPro"/>
</dbReference>
<name>S4RP76_PETMA</name>
<evidence type="ECO:0000259" key="3">
    <source>
        <dbReference type="Pfam" id="PF18077"/>
    </source>
</evidence>
<protein>
    <submittedName>
        <fullName evidence="5">Uncharacterized protein</fullName>
    </submittedName>
</protein>
<dbReference type="InterPro" id="IPR057091">
    <property type="entry name" value="NDC80_loop"/>
</dbReference>
<proteinExistence type="predicted"/>
<keyword evidence="1" id="KW-0175">Coiled coil</keyword>
<feature type="compositionally biased region" description="Acidic residues" evidence="2">
    <location>
        <begin position="328"/>
        <end position="337"/>
    </location>
</feature>
<dbReference type="GO" id="GO:0051315">
    <property type="term" value="P:attachment of mitotic spindle microtubules to kinetochore"/>
    <property type="evidence" value="ECO:0007669"/>
    <property type="project" value="InterPro"/>
</dbReference>
<evidence type="ECO:0000259" key="4">
    <source>
        <dbReference type="Pfam" id="PF24487"/>
    </source>
</evidence>